<comment type="caution">
    <text evidence="1">The sequence shown here is derived from an EMBL/GenBank/DDBJ whole genome shotgun (WGS) entry which is preliminary data.</text>
</comment>
<dbReference type="AlphaFoldDB" id="A0A811T848"/>
<reference evidence="1" key="1">
    <citation type="submission" date="2020-10" db="EMBL/GenBank/DDBJ databases">
        <authorList>
            <person name="Hahn C.J."/>
            <person name="Laso-Perez R."/>
            <person name="Vulcano F."/>
            <person name="Vaziourakis K.-M."/>
            <person name="Stokke R."/>
            <person name="Steen I.H."/>
            <person name="Teske A."/>
            <person name="Boetius A."/>
            <person name="Liebeke M."/>
            <person name="Amann R."/>
            <person name="Knittel K."/>
        </authorList>
    </citation>
    <scope>NUCLEOTIDE SEQUENCE</scope>
    <source>
        <strain evidence="1">Gfbio:e3339647-f889-4370-9287-4fb5cb688e4c:AG394J04_GoMArc1</strain>
    </source>
</reference>
<gene>
    <name evidence="1" type="ORF">FFODKBPE_00190</name>
</gene>
<sequence>MAFNLMDNRKWGFDLISNVIRKEREGEENG</sequence>
<evidence type="ECO:0000313" key="1">
    <source>
        <dbReference type="EMBL" id="CAD6491649.1"/>
    </source>
</evidence>
<dbReference type="EMBL" id="CAJHIP010000004">
    <property type="protein sequence ID" value="CAD6491649.1"/>
    <property type="molecule type" value="Genomic_DNA"/>
</dbReference>
<organism evidence="1 2">
    <name type="scientific">Candidatus Argoarchaeum ethanivorans</name>
    <dbReference type="NCBI Taxonomy" id="2608793"/>
    <lineage>
        <taxon>Archaea</taxon>
        <taxon>Methanobacteriati</taxon>
        <taxon>Methanobacteriota</taxon>
        <taxon>Stenosarchaea group</taxon>
        <taxon>Methanomicrobia</taxon>
        <taxon>Methanosarcinales</taxon>
        <taxon>Methanosarcinales incertae sedis</taxon>
        <taxon>GOM Arc I cluster</taxon>
        <taxon>Candidatus Argoarchaeum</taxon>
    </lineage>
</organism>
<dbReference type="Proteomes" id="UP000603056">
    <property type="component" value="Unassembled WGS sequence"/>
</dbReference>
<name>A0A811T848_9EURY</name>
<protein>
    <submittedName>
        <fullName evidence="1">Uncharacterized protein</fullName>
    </submittedName>
</protein>
<accession>A0A811T848</accession>
<proteinExistence type="predicted"/>
<evidence type="ECO:0000313" key="2">
    <source>
        <dbReference type="Proteomes" id="UP000603056"/>
    </source>
</evidence>